<evidence type="ECO:0000259" key="4">
    <source>
        <dbReference type="PROSITE" id="PS51767"/>
    </source>
</evidence>
<keyword evidence="3" id="KW-1015">Disulfide bond</keyword>
<comment type="caution">
    <text evidence="5">The sequence shown here is derived from an EMBL/GenBank/DDBJ whole genome shotgun (WGS) entry which is preliminary data.</text>
</comment>
<gene>
    <name evidence="5" type="ORF">D9758_003998</name>
</gene>
<comment type="similarity">
    <text evidence="1">Belongs to the peptidase A1 family.</text>
</comment>
<keyword evidence="6" id="KW-1185">Reference proteome</keyword>
<evidence type="ECO:0000256" key="1">
    <source>
        <dbReference type="ARBA" id="ARBA00007447"/>
    </source>
</evidence>
<name>A0A8H5GM13_9AGAR</name>
<evidence type="ECO:0000256" key="2">
    <source>
        <dbReference type="PIRSR" id="PIRSR601461-1"/>
    </source>
</evidence>
<feature type="active site" evidence="2">
    <location>
        <position position="370"/>
    </location>
</feature>
<dbReference type="InterPro" id="IPR033121">
    <property type="entry name" value="PEPTIDASE_A1"/>
</dbReference>
<evidence type="ECO:0000313" key="5">
    <source>
        <dbReference type="EMBL" id="KAF5367125.1"/>
    </source>
</evidence>
<dbReference type="Pfam" id="PF00026">
    <property type="entry name" value="Asp"/>
    <property type="match status" value="1"/>
</dbReference>
<evidence type="ECO:0000256" key="3">
    <source>
        <dbReference type="PIRSR" id="PIRSR601461-2"/>
    </source>
</evidence>
<dbReference type="EMBL" id="JAACJM010000020">
    <property type="protein sequence ID" value="KAF5367125.1"/>
    <property type="molecule type" value="Genomic_DNA"/>
</dbReference>
<dbReference type="InterPro" id="IPR001461">
    <property type="entry name" value="Aspartic_peptidase_A1"/>
</dbReference>
<protein>
    <recommendedName>
        <fullName evidence="4">Peptidase A1 domain-containing protein</fullName>
    </recommendedName>
</protein>
<dbReference type="CDD" id="cd05471">
    <property type="entry name" value="pepsin_like"/>
    <property type="match status" value="1"/>
</dbReference>
<dbReference type="Gene3D" id="2.40.70.10">
    <property type="entry name" value="Acid Proteases"/>
    <property type="match status" value="2"/>
</dbReference>
<dbReference type="PROSITE" id="PS51767">
    <property type="entry name" value="PEPTIDASE_A1"/>
    <property type="match status" value="1"/>
</dbReference>
<dbReference type="Proteomes" id="UP000559256">
    <property type="component" value="Unassembled WGS sequence"/>
</dbReference>
<dbReference type="AlphaFoldDB" id="A0A8H5GM13"/>
<sequence>MLGNPVRLQEWTDYSAYVSEGASWARVCGMLLFKLGVTVATNQPKATFRYFASIPLPRPATVPKTLSLPLRSIINASNTTGAHPAVNYQQHINRGLHRLAMMTGQPLPDHDELLSQLTRLRESTTQLQSQVQNNSSTKEYSSIPLSIDANDVGYFCEIELGNLGYVFNVLVDTGSADLFVGALGCKANDGGSCGNHNFLGPNSSTSLNVTREGWFLFYGSGDVAGFMAYDYVTIAGLSLQGHKFGIATAESDAFTGDDVPFDGILGLAKSKYSPQTISQQKTKSLIEALRDAGQIPQAIVSYSISRLADQENGATEGEMTIGGLNPLKYDPDTLVTLKNVNPSGFWEAPMDDISVNGHVMNFTNRGLIMDTGTTLLIVPNEDAKAIHGNIPGARLDSNTGAYKVPCTTNVSVTLSFGGRQFSIDPRDIAWNPVDRGNPEGDCFSGIHGGNFGLGPGHWLAGDTVLKNLYFSTNVDTDTISLASLASKM</sequence>
<feature type="disulfide bond" evidence="3">
    <location>
        <begin position="185"/>
        <end position="193"/>
    </location>
</feature>
<dbReference type="PRINTS" id="PR00792">
    <property type="entry name" value="PEPSIN"/>
</dbReference>
<dbReference type="PANTHER" id="PTHR47966:SF75">
    <property type="entry name" value="ENDOPEPTIDASE (CTSD), PUTATIVE (AFU_ORTHOLOGUE AFUA_4G07040)-RELATED"/>
    <property type="match status" value="1"/>
</dbReference>
<dbReference type="GO" id="GO:0006508">
    <property type="term" value="P:proteolysis"/>
    <property type="evidence" value="ECO:0007669"/>
    <property type="project" value="InterPro"/>
</dbReference>
<dbReference type="InterPro" id="IPR021109">
    <property type="entry name" value="Peptidase_aspartic_dom_sf"/>
</dbReference>
<dbReference type="GO" id="GO:0004190">
    <property type="term" value="F:aspartic-type endopeptidase activity"/>
    <property type="evidence" value="ECO:0007669"/>
    <property type="project" value="InterPro"/>
</dbReference>
<dbReference type="InterPro" id="IPR034164">
    <property type="entry name" value="Pepsin-like_dom"/>
</dbReference>
<feature type="domain" description="Peptidase A1" evidence="4">
    <location>
        <begin position="154"/>
        <end position="482"/>
    </location>
</feature>
<reference evidence="5 6" key="1">
    <citation type="journal article" date="2020" name="ISME J.">
        <title>Uncovering the hidden diversity of litter-decomposition mechanisms in mushroom-forming fungi.</title>
        <authorList>
            <person name="Floudas D."/>
            <person name="Bentzer J."/>
            <person name="Ahren D."/>
            <person name="Johansson T."/>
            <person name="Persson P."/>
            <person name="Tunlid A."/>
        </authorList>
    </citation>
    <scope>NUCLEOTIDE SEQUENCE [LARGE SCALE GENOMIC DNA]</scope>
    <source>
        <strain evidence="5 6">CBS 291.85</strain>
    </source>
</reference>
<evidence type="ECO:0000313" key="6">
    <source>
        <dbReference type="Proteomes" id="UP000559256"/>
    </source>
</evidence>
<feature type="active site" evidence="2">
    <location>
        <position position="172"/>
    </location>
</feature>
<organism evidence="5 6">
    <name type="scientific">Tetrapyrgos nigripes</name>
    <dbReference type="NCBI Taxonomy" id="182062"/>
    <lineage>
        <taxon>Eukaryota</taxon>
        <taxon>Fungi</taxon>
        <taxon>Dikarya</taxon>
        <taxon>Basidiomycota</taxon>
        <taxon>Agaricomycotina</taxon>
        <taxon>Agaricomycetes</taxon>
        <taxon>Agaricomycetidae</taxon>
        <taxon>Agaricales</taxon>
        <taxon>Marasmiineae</taxon>
        <taxon>Marasmiaceae</taxon>
        <taxon>Tetrapyrgos</taxon>
    </lineage>
</organism>
<dbReference type="PANTHER" id="PTHR47966">
    <property type="entry name" value="BETA-SITE APP-CLEAVING ENZYME, ISOFORM A-RELATED"/>
    <property type="match status" value="1"/>
</dbReference>
<proteinExistence type="inferred from homology"/>
<dbReference type="SUPFAM" id="SSF50630">
    <property type="entry name" value="Acid proteases"/>
    <property type="match status" value="1"/>
</dbReference>
<dbReference type="OrthoDB" id="2747330at2759"/>
<accession>A0A8H5GM13</accession>